<feature type="compositionally biased region" description="Polar residues" evidence="1">
    <location>
        <begin position="106"/>
        <end position="115"/>
    </location>
</feature>
<evidence type="ECO:0000256" key="1">
    <source>
        <dbReference type="SAM" id="MobiDB-lite"/>
    </source>
</evidence>
<feature type="compositionally biased region" description="Basic and acidic residues" evidence="1">
    <location>
        <begin position="72"/>
        <end position="87"/>
    </location>
</feature>
<comment type="caution">
    <text evidence="2">The sequence shown here is derived from an EMBL/GenBank/DDBJ whole genome shotgun (WGS) entry which is preliminary data.</text>
</comment>
<dbReference type="EMBL" id="NCKV01014929">
    <property type="protein sequence ID" value="RWS20886.1"/>
    <property type="molecule type" value="Genomic_DNA"/>
</dbReference>
<keyword evidence="3" id="KW-1185">Reference proteome</keyword>
<feature type="non-terminal residue" evidence="2">
    <location>
        <position position="1"/>
    </location>
</feature>
<dbReference type="AlphaFoldDB" id="A0A443S065"/>
<proteinExistence type="predicted"/>
<feature type="non-terminal residue" evidence="2">
    <location>
        <position position="115"/>
    </location>
</feature>
<gene>
    <name evidence="2" type="ORF">B4U80_09403</name>
</gene>
<dbReference type="Proteomes" id="UP000288716">
    <property type="component" value="Unassembled WGS sequence"/>
</dbReference>
<evidence type="ECO:0000313" key="2">
    <source>
        <dbReference type="EMBL" id="RWS20886.1"/>
    </source>
</evidence>
<dbReference type="STRING" id="299467.A0A443S065"/>
<protein>
    <submittedName>
        <fullName evidence="2">Protein phosphatase 2A B56 regulatory subunit gamma 3-like isoform</fullName>
    </submittedName>
</protein>
<feature type="region of interest" description="Disordered" evidence="1">
    <location>
        <begin position="72"/>
        <end position="115"/>
    </location>
</feature>
<name>A0A443S065_9ACAR</name>
<evidence type="ECO:0000313" key="3">
    <source>
        <dbReference type="Proteomes" id="UP000288716"/>
    </source>
</evidence>
<dbReference type="VEuPathDB" id="VectorBase:LDEU011154"/>
<organism evidence="2 3">
    <name type="scientific">Leptotrombidium deliense</name>
    <dbReference type="NCBI Taxonomy" id="299467"/>
    <lineage>
        <taxon>Eukaryota</taxon>
        <taxon>Metazoa</taxon>
        <taxon>Ecdysozoa</taxon>
        <taxon>Arthropoda</taxon>
        <taxon>Chelicerata</taxon>
        <taxon>Arachnida</taxon>
        <taxon>Acari</taxon>
        <taxon>Acariformes</taxon>
        <taxon>Trombidiformes</taxon>
        <taxon>Prostigmata</taxon>
        <taxon>Anystina</taxon>
        <taxon>Parasitengona</taxon>
        <taxon>Trombiculoidea</taxon>
        <taxon>Trombiculidae</taxon>
        <taxon>Leptotrombidium</taxon>
    </lineage>
</organism>
<accession>A0A443S065</accession>
<reference evidence="2 3" key="1">
    <citation type="journal article" date="2018" name="Gigascience">
        <title>Genomes of trombidid mites reveal novel predicted allergens and laterally-transferred genes associated with secondary metabolism.</title>
        <authorList>
            <person name="Dong X."/>
            <person name="Chaisiri K."/>
            <person name="Xia D."/>
            <person name="Armstrong S.D."/>
            <person name="Fang Y."/>
            <person name="Donnelly M.J."/>
            <person name="Kadowaki T."/>
            <person name="McGarry J.W."/>
            <person name="Darby A.C."/>
            <person name="Makepeace B.L."/>
        </authorList>
    </citation>
    <scope>NUCLEOTIDE SEQUENCE [LARGE SCALE GENOMIC DNA]</scope>
    <source>
        <strain evidence="2">UoL-UT</strain>
    </source>
</reference>
<dbReference type="OrthoDB" id="10264446at2759"/>
<sequence length="115" mass="13253">ERLKNKDREEAWHKVESLAVKNPSYNEVREILHISLDTNASYENNTSPMIVDDDVGVNMYDKIEKEAKEAKKAVKKEKPLLRRKSELPQDSLTLKALSDHKRTEDVITTQSDETS</sequence>